<feature type="region of interest" description="Disordered" evidence="1">
    <location>
        <begin position="1"/>
        <end position="101"/>
    </location>
</feature>
<proteinExistence type="predicted"/>
<protein>
    <submittedName>
        <fullName evidence="2">Uncharacterized protein</fullName>
    </submittedName>
</protein>
<dbReference type="EMBL" id="BSYO01000002">
    <property type="protein sequence ID" value="GMH01148.1"/>
    <property type="molecule type" value="Genomic_DNA"/>
</dbReference>
<accession>A0AAD3RYP4</accession>
<organism evidence="2 3">
    <name type="scientific">Nepenthes gracilis</name>
    <name type="common">Slender pitcher plant</name>
    <dbReference type="NCBI Taxonomy" id="150966"/>
    <lineage>
        <taxon>Eukaryota</taxon>
        <taxon>Viridiplantae</taxon>
        <taxon>Streptophyta</taxon>
        <taxon>Embryophyta</taxon>
        <taxon>Tracheophyta</taxon>
        <taxon>Spermatophyta</taxon>
        <taxon>Magnoliopsida</taxon>
        <taxon>eudicotyledons</taxon>
        <taxon>Gunneridae</taxon>
        <taxon>Pentapetalae</taxon>
        <taxon>Caryophyllales</taxon>
        <taxon>Nepenthaceae</taxon>
        <taxon>Nepenthes</taxon>
    </lineage>
</organism>
<evidence type="ECO:0000313" key="3">
    <source>
        <dbReference type="Proteomes" id="UP001279734"/>
    </source>
</evidence>
<evidence type="ECO:0000313" key="2">
    <source>
        <dbReference type="EMBL" id="GMH01148.1"/>
    </source>
</evidence>
<sequence length="101" mass="10983">MSAVRPPSMRPESKGVWDPSLDEEGRPGRVRAAGTLMRPASPSSAQSENTTRKGGPYARDGLNKNSRANAQPRPLAQNRWPLGLYSQQKVPRGKRSTSPTS</sequence>
<comment type="caution">
    <text evidence="2">The sequence shown here is derived from an EMBL/GenBank/DDBJ whole genome shotgun (WGS) entry which is preliminary data.</text>
</comment>
<dbReference type="AlphaFoldDB" id="A0AAD3RYP4"/>
<gene>
    <name evidence="2" type="ORF">Nepgr_002987</name>
</gene>
<dbReference type="Proteomes" id="UP001279734">
    <property type="component" value="Unassembled WGS sequence"/>
</dbReference>
<evidence type="ECO:0000256" key="1">
    <source>
        <dbReference type="SAM" id="MobiDB-lite"/>
    </source>
</evidence>
<reference evidence="2" key="1">
    <citation type="submission" date="2023-05" db="EMBL/GenBank/DDBJ databases">
        <title>Nepenthes gracilis genome sequencing.</title>
        <authorList>
            <person name="Fukushima K."/>
        </authorList>
    </citation>
    <scope>NUCLEOTIDE SEQUENCE</scope>
    <source>
        <strain evidence="2">SING2019-196</strain>
    </source>
</reference>
<name>A0AAD3RYP4_NEPGR</name>
<keyword evidence="3" id="KW-1185">Reference proteome</keyword>